<dbReference type="AlphaFoldDB" id="A0A843XFK2"/>
<comment type="caution">
    <text evidence="2">The sequence shown here is derived from an EMBL/GenBank/DDBJ whole genome shotgun (WGS) entry which is preliminary data.</text>
</comment>
<dbReference type="EMBL" id="NMUH01007917">
    <property type="protein sequence ID" value="MQM18021.1"/>
    <property type="molecule type" value="Genomic_DNA"/>
</dbReference>
<proteinExistence type="predicted"/>
<organism evidence="2 3">
    <name type="scientific">Colocasia esculenta</name>
    <name type="common">Wild taro</name>
    <name type="synonym">Arum esculentum</name>
    <dbReference type="NCBI Taxonomy" id="4460"/>
    <lineage>
        <taxon>Eukaryota</taxon>
        <taxon>Viridiplantae</taxon>
        <taxon>Streptophyta</taxon>
        <taxon>Embryophyta</taxon>
        <taxon>Tracheophyta</taxon>
        <taxon>Spermatophyta</taxon>
        <taxon>Magnoliopsida</taxon>
        <taxon>Liliopsida</taxon>
        <taxon>Araceae</taxon>
        <taxon>Aroideae</taxon>
        <taxon>Colocasieae</taxon>
        <taxon>Colocasia</taxon>
    </lineage>
</organism>
<dbReference type="OrthoDB" id="8251006at2759"/>
<protein>
    <submittedName>
        <fullName evidence="2">Uncharacterized protein</fullName>
    </submittedName>
</protein>
<sequence length="418" mass="46095">MKIRQGGQTIAVEESRSPVAISSDDSSDAETVYGSPSPSGILSDDGSLFKERKRERISALNGIEGDSSSSGERSPVVTSRPEATASPELTAFYSTVEVTTFYSTVKVTAFYSTVEVTAFCSTVGVTAFHSTVGMTAFYFTVRMTAFYLTFTVRRSFSCEEKYGKLEHPPHSSWICDILIETEDSFHCPPLGNQRKSRKCYKLYWDIRRLRAMVRLVPSSSLIEQVDQVCFLTGLLLLMTLGTEVRTACVIQLQVSSIEGWELYFTPMVDQDIGAAFIDSLHHEYLGSKRLHGSAGGERCCPPGSRVEDCEAASWVSYHHGLQRPYYLTIYFGGWLESRLQTGASHDCTSTSSVDVRCSAVISGGGGGNHSSSGEHVLRSKCDGCRISHGSLYPYLYQAGLIWCWSLQGRDQRLSGLFT</sequence>
<accession>A0A843XFK2</accession>
<reference evidence="2" key="1">
    <citation type="submission" date="2017-07" db="EMBL/GenBank/DDBJ databases">
        <title>Taro Niue Genome Assembly and Annotation.</title>
        <authorList>
            <person name="Atibalentja N."/>
            <person name="Keating K."/>
            <person name="Fields C.J."/>
        </authorList>
    </citation>
    <scope>NUCLEOTIDE SEQUENCE</scope>
    <source>
        <strain evidence="2">Niue_2</strain>
        <tissue evidence="2">Leaf</tissue>
    </source>
</reference>
<name>A0A843XFK2_COLES</name>
<evidence type="ECO:0000313" key="3">
    <source>
        <dbReference type="Proteomes" id="UP000652761"/>
    </source>
</evidence>
<feature type="region of interest" description="Disordered" evidence="1">
    <location>
        <begin position="1"/>
        <end position="46"/>
    </location>
</feature>
<dbReference type="Proteomes" id="UP000652761">
    <property type="component" value="Unassembled WGS sequence"/>
</dbReference>
<keyword evidence="3" id="KW-1185">Reference proteome</keyword>
<evidence type="ECO:0000256" key="1">
    <source>
        <dbReference type="SAM" id="MobiDB-lite"/>
    </source>
</evidence>
<feature type="region of interest" description="Disordered" evidence="1">
    <location>
        <begin position="60"/>
        <end position="82"/>
    </location>
</feature>
<evidence type="ECO:0000313" key="2">
    <source>
        <dbReference type="EMBL" id="MQM18021.1"/>
    </source>
</evidence>
<gene>
    <name evidence="2" type="ORF">Taro_051004</name>
</gene>